<evidence type="ECO:0000256" key="2">
    <source>
        <dbReference type="SAM" id="SignalP"/>
    </source>
</evidence>
<evidence type="ECO:0000256" key="1">
    <source>
        <dbReference type="SAM" id="MobiDB-lite"/>
    </source>
</evidence>
<dbReference type="CDD" id="cd06577">
    <property type="entry name" value="PASTA_pknB"/>
    <property type="match status" value="1"/>
</dbReference>
<accession>A0A7K1L006</accession>
<dbReference type="PROSITE" id="PS51257">
    <property type="entry name" value="PROKAR_LIPOPROTEIN"/>
    <property type="match status" value="1"/>
</dbReference>
<proteinExistence type="predicted"/>
<keyword evidence="2" id="KW-0732">Signal</keyword>
<comment type="caution">
    <text evidence="4">The sequence shown here is derived from an EMBL/GenBank/DDBJ whole genome shotgun (WGS) entry which is preliminary data.</text>
</comment>
<organism evidence="4 5">
    <name type="scientific">Actinomadura litoris</name>
    <dbReference type="NCBI Taxonomy" id="2678616"/>
    <lineage>
        <taxon>Bacteria</taxon>
        <taxon>Bacillati</taxon>
        <taxon>Actinomycetota</taxon>
        <taxon>Actinomycetes</taxon>
        <taxon>Streptosporangiales</taxon>
        <taxon>Thermomonosporaceae</taxon>
        <taxon>Actinomadura</taxon>
    </lineage>
</organism>
<protein>
    <submittedName>
        <fullName evidence="4">PASTA domain-containing protein</fullName>
    </submittedName>
</protein>
<dbReference type="AlphaFoldDB" id="A0A7K1L006"/>
<name>A0A7K1L006_9ACTN</name>
<dbReference type="RefSeq" id="WP_156216782.1">
    <property type="nucleotide sequence ID" value="NZ_WOFH01000004.1"/>
</dbReference>
<dbReference type="EMBL" id="WOFH01000004">
    <property type="protein sequence ID" value="MUN37667.1"/>
    <property type="molecule type" value="Genomic_DNA"/>
</dbReference>
<evidence type="ECO:0000259" key="3">
    <source>
        <dbReference type="PROSITE" id="PS51178"/>
    </source>
</evidence>
<sequence>MRCTIITAGLLAAAVLTACGTADPAGSAGSAKPSESATAAPTTASRAAGTPRPTPPTAQPPTTAKPTTAKPRAPQLIRVPRVVGHNHQTAQNEMQAAGLHMLREKDATGRGRLLLWDRNWVVVRQSPAPGERVAPDTTITLYSKKIGE</sequence>
<feature type="chain" id="PRO_5039453930" evidence="2">
    <location>
        <begin position="19"/>
        <end position="148"/>
    </location>
</feature>
<evidence type="ECO:0000313" key="4">
    <source>
        <dbReference type="EMBL" id="MUN37667.1"/>
    </source>
</evidence>
<evidence type="ECO:0000313" key="5">
    <source>
        <dbReference type="Proteomes" id="UP000432015"/>
    </source>
</evidence>
<feature type="compositionally biased region" description="Low complexity" evidence="1">
    <location>
        <begin position="60"/>
        <end position="74"/>
    </location>
</feature>
<feature type="domain" description="PASTA" evidence="3">
    <location>
        <begin position="73"/>
        <end position="145"/>
    </location>
</feature>
<feature type="region of interest" description="Disordered" evidence="1">
    <location>
        <begin position="23"/>
        <end position="75"/>
    </location>
</feature>
<keyword evidence="5" id="KW-1185">Reference proteome</keyword>
<dbReference type="InterPro" id="IPR005543">
    <property type="entry name" value="PASTA_dom"/>
</dbReference>
<dbReference type="Proteomes" id="UP000432015">
    <property type="component" value="Unassembled WGS sequence"/>
</dbReference>
<gene>
    <name evidence="4" type="ORF">GNZ18_13765</name>
</gene>
<feature type="compositionally biased region" description="Low complexity" evidence="1">
    <location>
        <begin position="31"/>
        <end position="51"/>
    </location>
</feature>
<dbReference type="Gene3D" id="3.30.10.20">
    <property type="match status" value="1"/>
</dbReference>
<dbReference type="Pfam" id="PF03793">
    <property type="entry name" value="PASTA"/>
    <property type="match status" value="1"/>
</dbReference>
<feature type="signal peptide" evidence="2">
    <location>
        <begin position="1"/>
        <end position="18"/>
    </location>
</feature>
<reference evidence="4 5" key="1">
    <citation type="submission" date="2019-11" db="EMBL/GenBank/DDBJ databases">
        <authorList>
            <person name="Cao P."/>
        </authorList>
    </citation>
    <scope>NUCLEOTIDE SEQUENCE [LARGE SCALE GENOMIC DNA]</scope>
    <source>
        <strain evidence="4 5">NEAU-AAG5</strain>
    </source>
</reference>
<dbReference type="PROSITE" id="PS51178">
    <property type="entry name" value="PASTA"/>
    <property type="match status" value="1"/>
</dbReference>